<keyword evidence="4" id="KW-1185">Reference proteome</keyword>
<dbReference type="Gene3D" id="2.60.120.200">
    <property type="match status" value="1"/>
</dbReference>
<dbReference type="STRING" id="307507.A0A2V0P1M9"/>
<dbReference type="InterPro" id="IPR000757">
    <property type="entry name" value="Beta-glucanase-like"/>
</dbReference>
<evidence type="ECO:0000256" key="1">
    <source>
        <dbReference type="SAM" id="SignalP"/>
    </source>
</evidence>
<organism evidence="3 4">
    <name type="scientific">Raphidocelis subcapitata</name>
    <dbReference type="NCBI Taxonomy" id="307507"/>
    <lineage>
        <taxon>Eukaryota</taxon>
        <taxon>Viridiplantae</taxon>
        <taxon>Chlorophyta</taxon>
        <taxon>core chlorophytes</taxon>
        <taxon>Chlorophyceae</taxon>
        <taxon>CS clade</taxon>
        <taxon>Sphaeropleales</taxon>
        <taxon>Selenastraceae</taxon>
        <taxon>Raphidocelis</taxon>
    </lineage>
</organism>
<dbReference type="GO" id="GO:0004553">
    <property type="term" value="F:hydrolase activity, hydrolyzing O-glycosyl compounds"/>
    <property type="evidence" value="ECO:0007669"/>
    <property type="project" value="InterPro"/>
</dbReference>
<dbReference type="InParanoid" id="A0A2V0P1M9"/>
<sequence>MALRRGGLLVAVLAAVLGAAAGARAQAYVACFSAAALAGAEREVARLPAAPPAALVAACAARCASLRHPLSTLQLNGRCGCASAVPDAGGAVAAARCSEAVLAAADADAVALFYSHHDPTERCRLSNLGPLGASNVEASYNPGRMSFDRGQLQLALVGTDGARVHTADGDALYGLWQWDVEPSANVGALRSDYDQETKDYSEIDWEFINGGAAEQGPATVGSLWLNSYNSGTSYGERLVKPAAYTPLTGGALSTGGFRTYTIDWQPTHVSWKLDGSTLEHRTRGQRMQWQAWDGPKDRIFEPPSKPMHMTMSTWSHPIEGFGGANQGATATRYRALRRVLCGAPLPGSADAPLPAWLGGAGAGAGAGVEDAVVTPPVTGDAGGGVAPGPQPPSVLERQDSLDRIIPPLLVAAAGGDEASLRLGLGRIALEAVAAVMPVWLEAAAAAARASA</sequence>
<feature type="domain" description="GH16" evidence="2">
    <location>
        <begin position="134"/>
        <end position="315"/>
    </location>
</feature>
<name>A0A2V0P1M9_9CHLO</name>
<dbReference type="OrthoDB" id="4781at2759"/>
<accession>A0A2V0P1M9</accession>
<proteinExistence type="predicted"/>
<evidence type="ECO:0000313" key="3">
    <source>
        <dbReference type="EMBL" id="GBF93776.1"/>
    </source>
</evidence>
<keyword evidence="1" id="KW-0732">Signal</keyword>
<reference evidence="3 4" key="1">
    <citation type="journal article" date="2018" name="Sci. Rep.">
        <title>Raphidocelis subcapitata (=Pseudokirchneriella subcapitata) provides an insight into genome evolution and environmental adaptations in the Sphaeropleales.</title>
        <authorList>
            <person name="Suzuki S."/>
            <person name="Yamaguchi H."/>
            <person name="Nakajima N."/>
            <person name="Kawachi M."/>
        </authorList>
    </citation>
    <scope>NUCLEOTIDE SEQUENCE [LARGE SCALE GENOMIC DNA]</scope>
    <source>
        <strain evidence="3 4">NIES-35</strain>
    </source>
</reference>
<comment type="caution">
    <text evidence="3">The sequence shown here is derived from an EMBL/GenBank/DDBJ whole genome shotgun (WGS) entry which is preliminary data.</text>
</comment>
<gene>
    <name evidence="3" type="ORF">Rsub_06108</name>
</gene>
<feature type="chain" id="PRO_5016080144" description="GH16 domain-containing protein" evidence="1">
    <location>
        <begin position="26"/>
        <end position="451"/>
    </location>
</feature>
<feature type="signal peptide" evidence="1">
    <location>
        <begin position="1"/>
        <end position="25"/>
    </location>
</feature>
<dbReference type="Pfam" id="PF00722">
    <property type="entry name" value="Glyco_hydro_16"/>
    <property type="match status" value="1"/>
</dbReference>
<dbReference type="GO" id="GO:0005975">
    <property type="term" value="P:carbohydrate metabolic process"/>
    <property type="evidence" value="ECO:0007669"/>
    <property type="project" value="InterPro"/>
</dbReference>
<dbReference type="SUPFAM" id="SSF49899">
    <property type="entry name" value="Concanavalin A-like lectins/glucanases"/>
    <property type="match status" value="1"/>
</dbReference>
<protein>
    <recommendedName>
        <fullName evidence="2">GH16 domain-containing protein</fullName>
    </recommendedName>
</protein>
<dbReference type="FunCoup" id="A0A2V0P1M9">
    <property type="interactions" value="389"/>
</dbReference>
<evidence type="ECO:0000259" key="2">
    <source>
        <dbReference type="Pfam" id="PF00722"/>
    </source>
</evidence>
<dbReference type="Proteomes" id="UP000247498">
    <property type="component" value="Unassembled WGS sequence"/>
</dbReference>
<dbReference type="AlphaFoldDB" id="A0A2V0P1M9"/>
<evidence type="ECO:0000313" key="4">
    <source>
        <dbReference type="Proteomes" id="UP000247498"/>
    </source>
</evidence>
<dbReference type="EMBL" id="BDRX01000044">
    <property type="protein sequence ID" value="GBF93776.1"/>
    <property type="molecule type" value="Genomic_DNA"/>
</dbReference>
<dbReference type="InterPro" id="IPR013320">
    <property type="entry name" value="ConA-like_dom_sf"/>
</dbReference>